<keyword evidence="9" id="KW-0472">Membrane</keyword>
<dbReference type="PANTHER" id="PTHR33021">
    <property type="entry name" value="BLUE COPPER PROTEIN"/>
    <property type="match status" value="1"/>
</dbReference>
<dbReference type="PROSITE" id="PS51485">
    <property type="entry name" value="PHYTOCYANIN"/>
    <property type="match status" value="1"/>
</dbReference>
<dbReference type="PANTHER" id="PTHR33021:SF553">
    <property type="entry name" value="PHYTOCYANIN DOMAIN-CONTAINING PROTEIN"/>
    <property type="match status" value="1"/>
</dbReference>
<evidence type="ECO:0000256" key="10">
    <source>
        <dbReference type="ARBA" id="ARBA00023157"/>
    </source>
</evidence>
<dbReference type="InterPro" id="IPR003245">
    <property type="entry name" value="Phytocyanin_dom"/>
</dbReference>
<evidence type="ECO:0000256" key="3">
    <source>
        <dbReference type="ARBA" id="ARBA00022692"/>
    </source>
</evidence>
<keyword evidence="10" id="KW-1015">Disulfide bond</keyword>
<keyword evidence="5 13" id="KW-0732">Signal</keyword>
<dbReference type="HOGENOM" id="CLU_058719_4_0_1"/>
<feature type="domain" description="Phytocyanin" evidence="14">
    <location>
        <begin position="24"/>
        <end position="124"/>
    </location>
</feature>
<evidence type="ECO:0000256" key="9">
    <source>
        <dbReference type="ARBA" id="ARBA00023136"/>
    </source>
</evidence>
<keyword evidence="8" id="KW-0186">Copper</keyword>
<dbReference type="OrthoDB" id="823279at2759"/>
<keyword evidence="11" id="KW-0325">Glycoprotein</keyword>
<dbReference type="GO" id="GO:0009610">
    <property type="term" value="P:response to symbiotic fungus"/>
    <property type="evidence" value="ECO:0007669"/>
    <property type="project" value="UniProtKB-ARBA"/>
</dbReference>
<dbReference type="FunFam" id="2.60.40.420:FF:000067">
    <property type="entry name" value="Cupredoxin superfamily protein"/>
    <property type="match status" value="1"/>
</dbReference>
<dbReference type="KEGG" id="pop:7465818"/>
<dbReference type="InterPro" id="IPR008972">
    <property type="entry name" value="Cupredoxin"/>
</dbReference>
<proteinExistence type="predicted"/>
<dbReference type="OMA" id="GHCAARN"/>
<keyword evidence="7" id="KW-1133">Transmembrane helix</keyword>
<keyword evidence="6" id="KW-0249">Electron transport</keyword>
<evidence type="ECO:0000256" key="11">
    <source>
        <dbReference type="ARBA" id="ARBA00023180"/>
    </source>
</evidence>
<dbReference type="GO" id="GO:0046872">
    <property type="term" value="F:metal ion binding"/>
    <property type="evidence" value="ECO:0007669"/>
    <property type="project" value="UniProtKB-KW"/>
</dbReference>
<name>B9GW29_POPTR</name>
<evidence type="ECO:0000256" key="1">
    <source>
        <dbReference type="ARBA" id="ARBA00004479"/>
    </source>
</evidence>
<feature type="chain" id="PRO_5030165906" description="Phytocyanin domain-containing protein" evidence="13">
    <location>
        <begin position="24"/>
        <end position="167"/>
    </location>
</feature>
<dbReference type="CDD" id="cd04216">
    <property type="entry name" value="Phytocyanin"/>
    <property type="match status" value="1"/>
</dbReference>
<accession>B9GW29</accession>
<evidence type="ECO:0000256" key="6">
    <source>
        <dbReference type="ARBA" id="ARBA00022982"/>
    </source>
</evidence>
<dbReference type="Gene3D" id="2.60.40.420">
    <property type="entry name" value="Cupredoxins - blue copper proteins"/>
    <property type="match status" value="1"/>
</dbReference>
<keyword evidence="4" id="KW-0479">Metal-binding</keyword>
<dbReference type="GO" id="GO:0005886">
    <property type="term" value="C:plasma membrane"/>
    <property type="evidence" value="ECO:0000318"/>
    <property type="project" value="GO_Central"/>
</dbReference>
<evidence type="ECO:0000256" key="7">
    <source>
        <dbReference type="ARBA" id="ARBA00022989"/>
    </source>
</evidence>
<dbReference type="AlphaFoldDB" id="B9GW29"/>
<dbReference type="GO" id="GO:0009055">
    <property type="term" value="F:electron transfer activity"/>
    <property type="evidence" value="ECO:0007669"/>
    <property type="project" value="InterPro"/>
</dbReference>
<comment type="subcellular location">
    <subcellularLocation>
        <location evidence="1">Membrane</location>
        <topology evidence="1">Single-pass type I membrane protein</topology>
    </subcellularLocation>
</comment>
<dbReference type="InterPro" id="IPR039391">
    <property type="entry name" value="Phytocyanin-like"/>
</dbReference>
<protein>
    <recommendedName>
        <fullName evidence="14">Phytocyanin domain-containing protein</fullName>
    </recommendedName>
</protein>
<evidence type="ECO:0000256" key="5">
    <source>
        <dbReference type="ARBA" id="ARBA00022729"/>
    </source>
</evidence>
<sequence length="167" mass="17446">MASPNKMFMIIAIVAVSVPSILATEHLVGDATGWKPGFDYGAWANGKEFHVGDTLVFKYRAGAHNVLRVNGTGFQECKAADDTVPLSSGNDVISLSTPGKKWYICGFAEHCESGNQKLAITVLAQLGSPSTSPSPSPTGTSPSGATSGSTVSRYYGLIVAIVGMVMF</sequence>
<dbReference type="STRING" id="3694.B9GW29"/>
<dbReference type="EMBL" id="CM009292">
    <property type="protein sequence ID" value="PNT45086.1"/>
    <property type="molecule type" value="Genomic_DNA"/>
</dbReference>
<dbReference type="Pfam" id="PF02298">
    <property type="entry name" value="Cu_bind_like"/>
    <property type="match status" value="1"/>
</dbReference>
<dbReference type="Gramene" id="Potri.003G117900.1.v4.1">
    <property type="protein sequence ID" value="Potri.003G117900.1.v4.1"/>
    <property type="gene ID" value="Potri.003G117900.v4.1"/>
</dbReference>
<evidence type="ECO:0000256" key="4">
    <source>
        <dbReference type="ARBA" id="ARBA00022723"/>
    </source>
</evidence>
<evidence type="ECO:0000256" key="2">
    <source>
        <dbReference type="ARBA" id="ARBA00022448"/>
    </source>
</evidence>
<dbReference type="SUPFAM" id="SSF49503">
    <property type="entry name" value="Cupredoxins"/>
    <property type="match status" value="1"/>
</dbReference>
<dbReference type="Proteomes" id="UP000006729">
    <property type="component" value="Chromosome 3"/>
</dbReference>
<feature type="signal peptide" evidence="13">
    <location>
        <begin position="1"/>
        <end position="23"/>
    </location>
</feature>
<keyword evidence="3" id="KW-0812">Transmembrane</keyword>
<organism evidence="15 16">
    <name type="scientific">Populus trichocarpa</name>
    <name type="common">Western balsam poplar</name>
    <name type="synonym">Populus balsamifera subsp. trichocarpa</name>
    <dbReference type="NCBI Taxonomy" id="3694"/>
    <lineage>
        <taxon>Eukaryota</taxon>
        <taxon>Viridiplantae</taxon>
        <taxon>Streptophyta</taxon>
        <taxon>Embryophyta</taxon>
        <taxon>Tracheophyta</taxon>
        <taxon>Spermatophyta</taxon>
        <taxon>Magnoliopsida</taxon>
        <taxon>eudicotyledons</taxon>
        <taxon>Gunneridae</taxon>
        <taxon>Pentapetalae</taxon>
        <taxon>rosids</taxon>
        <taxon>fabids</taxon>
        <taxon>Malpighiales</taxon>
        <taxon>Salicaceae</taxon>
        <taxon>Saliceae</taxon>
        <taxon>Populus</taxon>
    </lineage>
</organism>
<reference evidence="15 16" key="1">
    <citation type="journal article" date="2006" name="Science">
        <title>The genome of black cottonwood, Populus trichocarpa (Torr. &amp; Gray).</title>
        <authorList>
            <person name="Tuskan G.A."/>
            <person name="Difazio S."/>
            <person name="Jansson S."/>
            <person name="Bohlmann J."/>
            <person name="Grigoriev I."/>
            <person name="Hellsten U."/>
            <person name="Putnam N."/>
            <person name="Ralph S."/>
            <person name="Rombauts S."/>
            <person name="Salamov A."/>
            <person name="Schein J."/>
            <person name="Sterck L."/>
            <person name="Aerts A."/>
            <person name="Bhalerao R.R."/>
            <person name="Bhalerao R.P."/>
            <person name="Blaudez D."/>
            <person name="Boerjan W."/>
            <person name="Brun A."/>
            <person name="Brunner A."/>
            <person name="Busov V."/>
            <person name="Campbell M."/>
            <person name="Carlson J."/>
            <person name="Chalot M."/>
            <person name="Chapman J."/>
            <person name="Chen G.L."/>
            <person name="Cooper D."/>
            <person name="Coutinho P.M."/>
            <person name="Couturier J."/>
            <person name="Covert S."/>
            <person name="Cronk Q."/>
            <person name="Cunningham R."/>
            <person name="Davis J."/>
            <person name="Degroeve S."/>
            <person name="Dejardin A."/>
            <person name="Depamphilis C."/>
            <person name="Detter J."/>
            <person name="Dirks B."/>
            <person name="Dubchak I."/>
            <person name="Duplessis S."/>
            <person name="Ehlting J."/>
            <person name="Ellis B."/>
            <person name="Gendler K."/>
            <person name="Goodstein D."/>
            <person name="Gribskov M."/>
            <person name="Grimwood J."/>
            <person name="Groover A."/>
            <person name="Gunter L."/>
            <person name="Hamberger B."/>
            <person name="Heinze B."/>
            <person name="Helariutta Y."/>
            <person name="Henrissat B."/>
            <person name="Holligan D."/>
            <person name="Holt R."/>
            <person name="Huang W."/>
            <person name="Islam-Faridi N."/>
            <person name="Jones S."/>
            <person name="Jones-Rhoades M."/>
            <person name="Jorgensen R."/>
            <person name="Joshi C."/>
            <person name="Kangasjarvi J."/>
            <person name="Karlsson J."/>
            <person name="Kelleher C."/>
            <person name="Kirkpatrick R."/>
            <person name="Kirst M."/>
            <person name="Kohler A."/>
            <person name="Kalluri U."/>
            <person name="Larimer F."/>
            <person name="Leebens-Mack J."/>
            <person name="Leple J.C."/>
            <person name="Locascio P."/>
            <person name="Lou Y."/>
            <person name="Lucas S."/>
            <person name="Martin F."/>
            <person name="Montanini B."/>
            <person name="Napoli C."/>
            <person name="Nelson D.R."/>
            <person name="Nelson C."/>
            <person name="Nieminen K."/>
            <person name="Nilsson O."/>
            <person name="Pereda V."/>
            <person name="Peter G."/>
            <person name="Philippe R."/>
            <person name="Pilate G."/>
            <person name="Poliakov A."/>
            <person name="Razumovskaya J."/>
            <person name="Richardson P."/>
            <person name="Rinaldi C."/>
            <person name="Ritland K."/>
            <person name="Rouze P."/>
            <person name="Ryaboy D."/>
            <person name="Schmutz J."/>
            <person name="Schrader J."/>
            <person name="Segerman B."/>
            <person name="Shin H."/>
            <person name="Siddiqui A."/>
            <person name="Sterky F."/>
            <person name="Terry A."/>
            <person name="Tsai C.J."/>
            <person name="Uberbacher E."/>
            <person name="Unneberg P."/>
            <person name="Vahala J."/>
            <person name="Wall K."/>
            <person name="Wessler S."/>
            <person name="Yang G."/>
            <person name="Yin T."/>
            <person name="Douglas C."/>
            <person name="Marra M."/>
            <person name="Sandberg G."/>
            <person name="Van de Peer Y."/>
            <person name="Rokhsar D."/>
        </authorList>
    </citation>
    <scope>NUCLEOTIDE SEQUENCE [LARGE SCALE GENOMIC DNA]</scope>
    <source>
        <strain evidence="16">cv. Nisqually</strain>
    </source>
</reference>
<evidence type="ECO:0000256" key="12">
    <source>
        <dbReference type="SAM" id="MobiDB-lite"/>
    </source>
</evidence>
<evidence type="ECO:0000259" key="14">
    <source>
        <dbReference type="PROSITE" id="PS51485"/>
    </source>
</evidence>
<dbReference type="InParanoid" id="B9GW29"/>
<dbReference type="SMR" id="B9GW29"/>
<evidence type="ECO:0000313" key="16">
    <source>
        <dbReference type="Proteomes" id="UP000006729"/>
    </source>
</evidence>
<feature type="region of interest" description="Disordered" evidence="12">
    <location>
        <begin position="128"/>
        <end position="148"/>
    </location>
</feature>
<evidence type="ECO:0000313" key="15">
    <source>
        <dbReference type="EMBL" id="PNT45086.1"/>
    </source>
</evidence>
<keyword evidence="16" id="KW-1185">Reference proteome</keyword>
<evidence type="ECO:0000256" key="8">
    <source>
        <dbReference type="ARBA" id="ARBA00023008"/>
    </source>
</evidence>
<dbReference type="eggNOG" id="ENOG502S3NY">
    <property type="taxonomic scope" value="Eukaryota"/>
</dbReference>
<evidence type="ECO:0000256" key="13">
    <source>
        <dbReference type="SAM" id="SignalP"/>
    </source>
</evidence>
<keyword evidence="2" id="KW-0813">Transport</keyword>
<gene>
    <name evidence="15" type="ORF">POPTR_003G117900</name>
</gene>